<dbReference type="RefSeq" id="WP_004678944.1">
    <property type="nucleotide sequence ID" value="NZ_KB849226.1"/>
</dbReference>
<reference evidence="1 2" key="1">
    <citation type="submission" date="2013-02" db="EMBL/GenBank/DDBJ databases">
        <title>The Genome Sequence of Acinetobacter parvus NIPH 1103.</title>
        <authorList>
            <consortium name="The Broad Institute Genome Sequencing Platform"/>
            <consortium name="The Broad Institute Genome Sequencing Center for Infectious Disease"/>
            <person name="Cerqueira G."/>
            <person name="Feldgarden M."/>
            <person name="Courvalin P."/>
            <person name="Perichon B."/>
            <person name="Grillot-Courvalin C."/>
            <person name="Clermont D."/>
            <person name="Rocha E."/>
            <person name="Yoon E.-J."/>
            <person name="Nemec A."/>
            <person name="Walker B."/>
            <person name="Young S.K."/>
            <person name="Zeng Q."/>
            <person name="Gargeya S."/>
            <person name="Fitzgerald M."/>
            <person name="Haas B."/>
            <person name="Abouelleil A."/>
            <person name="Alvarado L."/>
            <person name="Arachchi H.M."/>
            <person name="Berlin A.M."/>
            <person name="Chapman S.B."/>
            <person name="Dewar J."/>
            <person name="Goldberg J."/>
            <person name="Griggs A."/>
            <person name="Gujja S."/>
            <person name="Hansen M."/>
            <person name="Howarth C."/>
            <person name="Imamovic A."/>
            <person name="Larimer J."/>
            <person name="McCowan C."/>
            <person name="Murphy C."/>
            <person name="Neiman D."/>
            <person name="Pearson M."/>
            <person name="Priest M."/>
            <person name="Roberts A."/>
            <person name="Saif S."/>
            <person name="Shea T."/>
            <person name="Sisk P."/>
            <person name="Sykes S."/>
            <person name="Wortman J."/>
            <person name="Nusbaum C."/>
            <person name="Birren B."/>
        </authorList>
    </citation>
    <scope>NUCLEOTIDE SEQUENCE [LARGE SCALE GENOMIC DNA]</scope>
    <source>
        <strain evidence="1 2">NIPH 1103</strain>
    </source>
</reference>
<gene>
    <name evidence="1" type="ORF">F989_01607</name>
</gene>
<evidence type="ECO:0000313" key="1">
    <source>
        <dbReference type="EMBL" id="ENU33405.1"/>
    </source>
</evidence>
<name>N8Q4E4_9GAMM</name>
<protein>
    <submittedName>
        <fullName evidence="1">Uncharacterized protein</fullName>
    </submittedName>
</protein>
<organism evidence="1 2">
    <name type="scientific">Acinetobacter parvus NIPH 1103</name>
    <dbReference type="NCBI Taxonomy" id="1217671"/>
    <lineage>
        <taxon>Bacteria</taxon>
        <taxon>Pseudomonadati</taxon>
        <taxon>Pseudomonadota</taxon>
        <taxon>Gammaproteobacteria</taxon>
        <taxon>Moraxellales</taxon>
        <taxon>Moraxellaceae</taxon>
        <taxon>Acinetobacter</taxon>
    </lineage>
</organism>
<dbReference type="PATRIC" id="fig|1217671.3.peg.1587"/>
<dbReference type="EMBL" id="APOL01000025">
    <property type="protein sequence ID" value="ENU33405.1"/>
    <property type="molecule type" value="Genomic_DNA"/>
</dbReference>
<dbReference type="AlphaFoldDB" id="N8Q4E4"/>
<dbReference type="Proteomes" id="UP000018426">
    <property type="component" value="Unassembled WGS sequence"/>
</dbReference>
<comment type="caution">
    <text evidence="1">The sequence shown here is derived from an EMBL/GenBank/DDBJ whole genome shotgun (WGS) entry which is preliminary data.</text>
</comment>
<sequence>MSKKNMSLKEWLEKEFELKKEFLSKEAVKGDIIRRVNIEKNFFTLEPITIEQNQQLWTLDFPYDQTFNCRLTIDNGTFEILKQRFRTFKFQKKNKIEDRVKLQIHLKKKTYLQLERTSNENGLKDISDCLDFLTNKHDTIQQKHNKEVEILRAELRTKEDEIGTLKYSISIYKKIINNEKNNKRKSRDDLVDYLTQVAIKATCKIAQYESFINNQPDLNTEVIPLLSQEETQKIKSEFEKELELTRLKIYASNSSYLVEGVDNLTY</sequence>
<accession>N8Q4E4</accession>
<proteinExistence type="predicted"/>
<dbReference type="HOGENOM" id="CLU_887469_0_0_6"/>
<evidence type="ECO:0000313" key="2">
    <source>
        <dbReference type="Proteomes" id="UP000018426"/>
    </source>
</evidence>